<dbReference type="EMBL" id="JRNT01000013">
    <property type="protein sequence ID" value="KGF47349.1"/>
    <property type="molecule type" value="Genomic_DNA"/>
</dbReference>
<accession>A0A096CPV8</accession>
<feature type="transmembrane region" description="Helical" evidence="6">
    <location>
        <begin position="35"/>
        <end position="60"/>
    </location>
</feature>
<protein>
    <submittedName>
        <fullName evidence="7">Membrane protein</fullName>
    </submittedName>
</protein>
<dbReference type="Pfam" id="PF00939">
    <property type="entry name" value="Na_sulph_symp"/>
    <property type="match status" value="1"/>
</dbReference>
<comment type="caution">
    <text evidence="7">The sequence shown here is derived from an EMBL/GenBank/DDBJ whole genome shotgun (WGS) entry which is preliminary data.</text>
</comment>
<proteinExistence type="inferred from homology"/>
<feature type="transmembrane region" description="Helical" evidence="6">
    <location>
        <begin position="72"/>
        <end position="96"/>
    </location>
</feature>
<name>A0A096CPV8_9FIRM</name>
<evidence type="ECO:0000256" key="1">
    <source>
        <dbReference type="ARBA" id="ARBA00004141"/>
    </source>
</evidence>
<dbReference type="PIRSF" id="PIRSF002457">
    <property type="entry name" value="DASS"/>
    <property type="match status" value="1"/>
</dbReference>
<dbReference type="InterPro" id="IPR030676">
    <property type="entry name" value="CitT-rel"/>
</dbReference>
<dbReference type="GO" id="GO:0016020">
    <property type="term" value="C:membrane"/>
    <property type="evidence" value="ECO:0007669"/>
    <property type="project" value="UniProtKB-SubCell"/>
</dbReference>
<reference evidence="7 8" key="1">
    <citation type="submission" date="2014-07" db="EMBL/GenBank/DDBJ databases">
        <authorList>
            <person name="McCorrison J."/>
            <person name="Sanka R."/>
            <person name="Torralba M."/>
            <person name="Gillis M."/>
            <person name="Haft D.H."/>
            <person name="Methe B."/>
            <person name="Sutton G."/>
            <person name="Nelson K.E."/>
        </authorList>
    </citation>
    <scope>NUCLEOTIDE SEQUENCE [LARGE SCALE GENOMIC DNA]</scope>
    <source>
        <strain evidence="7 8">DNF00314</strain>
    </source>
</reference>
<feature type="transmembrane region" description="Helical" evidence="6">
    <location>
        <begin position="5"/>
        <end position="23"/>
    </location>
</feature>
<sequence>MNNKIWKLAIMIAIPLYTWFSGAPDGLSQEGWRLLGFYLSAIVGLMLKPYSVQIIFLAIIAASSIFMDNAKILLAGYGSTSLWMIIAAFSLSVAFGKTGLGHRLAYHLVSLFGSSVLRLGYVTALIDFILSPATPSNTARAAGIVYPINLSIAESIHSFPGETARKGGSYILMNGYFVTKITSFIFMTAMAPNLLALDFVNKILGISLTWGEWALAMIVPGLLMLIITPLIAYYVDRPTVTTIDNKALAAKGLAELGDMKTSEKILCVIFVLALIGWALPSIGIAVNATAVALVAMAFTLLTKIITWNDIVETKAVWNTFIWFGGLLGISTALSKAKFFDWLATFMESHMAFDLSPLMVAVILAVISCAIRYLFASSTAYIASMMPVFLTVGKATGVDPALFGLLMLTTNAFGGSLTHYGASPGPIIFSAGYNTVKTWWTVGALLVIVYLIIDFTISPLWWSLTGYIG</sequence>
<dbReference type="PANTHER" id="PTHR42826">
    <property type="entry name" value="DICARBOXYLATE TRANSPORTER 2.1, CHLOROPLASTIC"/>
    <property type="match status" value="1"/>
</dbReference>
<dbReference type="RefSeq" id="WP_038152515.1">
    <property type="nucleotide sequence ID" value="NZ_JRNT01000013.1"/>
</dbReference>
<organism evidence="7 8">
    <name type="scientific">Veillonella montpellierensis DNF00314</name>
    <dbReference type="NCBI Taxonomy" id="1401067"/>
    <lineage>
        <taxon>Bacteria</taxon>
        <taxon>Bacillati</taxon>
        <taxon>Bacillota</taxon>
        <taxon>Negativicutes</taxon>
        <taxon>Veillonellales</taxon>
        <taxon>Veillonellaceae</taxon>
        <taxon>Veillonella</taxon>
    </lineage>
</organism>
<evidence type="ECO:0000256" key="4">
    <source>
        <dbReference type="ARBA" id="ARBA00022989"/>
    </source>
</evidence>
<evidence type="ECO:0000313" key="7">
    <source>
        <dbReference type="EMBL" id="KGF47349.1"/>
    </source>
</evidence>
<evidence type="ECO:0000256" key="3">
    <source>
        <dbReference type="ARBA" id="ARBA00022692"/>
    </source>
</evidence>
<dbReference type="AlphaFoldDB" id="A0A096CPV8"/>
<gene>
    <name evidence="7" type="ORF">HMPREF0872_05060</name>
</gene>
<keyword evidence="3 6" id="KW-0812">Transmembrane</keyword>
<feature type="transmembrane region" description="Helical" evidence="6">
    <location>
        <begin position="175"/>
        <end position="195"/>
    </location>
</feature>
<dbReference type="InterPro" id="IPR001898">
    <property type="entry name" value="SLC13A/DASS"/>
</dbReference>
<dbReference type="GO" id="GO:0022857">
    <property type="term" value="F:transmembrane transporter activity"/>
    <property type="evidence" value="ECO:0007669"/>
    <property type="project" value="InterPro"/>
</dbReference>
<feature type="transmembrane region" description="Helical" evidence="6">
    <location>
        <begin position="315"/>
        <end position="334"/>
    </location>
</feature>
<evidence type="ECO:0000313" key="8">
    <source>
        <dbReference type="Proteomes" id="UP000029628"/>
    </source>
</evidence>
<comment type="subcellular location">
    <subcellularLocation>
        <location evidence="1">Membrane</location>
        <topology evidence="1">Multi-pass membrane protein</topology>
    </subcellularLocation>
</comment>
<evidence type="ECO:0000256" key="5">
    <source>
        <dbReference type="ARBA" id="ARBA00023136"/>
    </source>
</evidence>
<dbReference type="eggNOG" id="COG0471">
    <property type="taxonomic scope" value="Bacteria"/>
</dbReference>
<feature type="transmembrane region" description="Helical" evidence="6">
    <location>
        <begin position="108"/>
        <end position="130"/>
    </location>
</feature>
<feature type="transmembrane region" description="Helical" evidence="6">
    <location>
        <begin position="438"/>
        <end position="461"/>
    </location>
</feature>
<feature type="transmembrane region" description="Helical" evidence="6">
    <location>
        <begin position="386"/>
        <end position="407"/>
    </location>
</feature>
<keyword evidence="5 6" id="KW-0472">Membrane</keyword>
<dbReference type="NCBIfam" id="TIGR00785">
    <property type="entry name" value="dass"/>
    <property type="match status" value="1"/>
</dbReference>
<feature type="transmembrane region" description="Helical" evidence="6">
    <location>
        <begin position="265"/>
        <end position="284"/>
    </location>
</feature>
<evidence type="ECO:0000256" key="2">
    <source>
        <dbReference type="ARBA" id="ARBA00007349"/>
    </source>
</evidence>
<feature type="transmembrane region" description="Helical" evidence="6">
    <location>
        <begin position="290"/>
        <end position="308"/>
    </location>
</feature>
<keyword evidence="4 6" id="KW-1133">Transmembrane helix</keyword>
<comment type="similarity">
    <text evidence="2">Belongs to the SLC13A/DASS transporter (TC 2.A.47) family. DIT1 subfamily.</text>
</comment>
<feature type="transmembrane region" description="Helical" evidence="6">
    <location>
        <begin position="354"/>
        <end position="374"/>
    </location>
</feature>
<feature type="transmembrane region" description="Helical" evidence="6">
    <location>
        <begin position="215"/>
        <end position="235"/>
    </location>
</feature>
<keyword evidence="8" id="KW-1185">Reference proteome</keyword>
<dbReference type="Proteomes" id="UP000029628">
    <property type="component" value="Unassembled WGS sequence"/>
</dbReference>
<evidence type="ECO:0000256" key="6">
    <source>
        <dbReference type="SAM" id="Phobius"/>
    </source>
</evidence>